<dbReference type="InterPro" id="IPR000305">
    <property type="entry name" value="GIY-YIG_endonuc"/>
</dbReference>
<feature type="domain" description="GIY-YIG" evidence="1">
    <location>
        <begin position="109"/>
        <end position="195"/>
    </location>
</feature>
<dbReference type="EMBL" id="MK202802">
    <property type="protein sequence ID" value="QBF44551.1"/>
    <property type="molecule type" value="Genomic_DNA"/>
</dbReference>
<dbReference type="GeneID" id="39695818"/>
<dbReference type="InterPro" id="IPR035901">
    <property type="entry name" value="GIY-YIG_endonuc_sf"/>
</dbReference>
<gene>
    <name evidence="2" type="primary">orf367</name>
</gene>
<dbReference type="NCBIfam" id="TIGR01453">
    <property type="entry name" value="grpIintron_endo"/>
    <property type="match status" value="1"/>
</dbReference>
<dbReference type="GO" id="GO:0004519">
    <property type="term" value="F:endonuclease activity"/>
    <property type="evidence" value="ECO:0007669"/>
    <property type="project" value="InterPro"/>
</dbReference>
<organism evidence="2">
    <name type="scientific">Aspergillus pseudoglaucus</name>
    <name type="common">Eurotium repens</name>
    <dbReference type="NCBI Taxonomy" id="1405805"/>
    <lineage>
        <taxon>Eukaryota</taxon>
        <taxon>Fungi</taxon>
        <taxon>Dikarya</taxon>
        <taxon>Ascomycota</taxon>
        <taxon>Pezizomycotina</taxon>
        <taxon>Eurotiomycetes</taxon>
        <taxon>Eurotiomycetidae</taxon>
        <taxon>Eurotiales</taxon>
        <taxon>Aspergillaceae</taxon>
        <taxon>Aspergillus</taxon>
        <taxon>Aspergillus subgen. Aspergillus</taxon>
    </lineage>
</organism>
<dbReference type="Pfam" id="PF01541">
    <property type="entry name" value="GIY-YIG"/>
    <property type="match status" value="1"/>
</dbReference>
<dbReference type="InterPro" id="IPR006350">
    <property type="entry name" value="Intron_endoG1"/>
</dbReference>
<dbReference type="InterPro" id="IPR010896">
    <property type="entry name" value="NUMOD1"/>
</dbReference>
<dbReference type="InterPro" id="IPR003647">
    <property type="entry name" value="Intron_nuc_1_rpt"/>
</dbReference>
<evidence type="ECO:0000313" key="2">
    <source>
        <dbReference type="EMBL" id="QBF44551.1"/>
    </source>
</evidence>
<dbReference type="Gene3D" id="3.40.1440.10">
    <property type="entry name" value="GIY-YIG endonuclease"/>
    <property type="match status" value="1"/>
</dbReference>
<sequence length="367" mass="42148">MILNSKHLKINKTKQQTPLNKGWSCGRLILPILNNTFNNYSTHSLNLNNKRRSCSLFYLTQSKYSRLGLITTRSYSTSSNNCSLSNSNNLIEFLDADKDKIEILNLTKDRSGIYMWTNKLNGKKYVGSSVDLRRRLMEYYNANRLMKYNNMPINSALLKHGYQSFTLTILEFCDKDNIMSKEKYYFEVYEPEYNILKTPGSPSRGSGWTHTEAAIENMRAAAFQRSPETLAKLSEAQSSNIKVEATDLETNTTTSYHSVRATARALGIERRYILHYVYLNQDNPVLNRYTFKLLNNNNENSDSVNKQIVQKTSKRVEVTNVITNEVTVYPTIGATARALGYRQPSISLYLKENRANPFKGVHKFKIV</sequence>
<protein>
    <recommendedName>
        <fullName evidence="1">GIY-YIG domain-containing protein</fullName>
    </recommendedName>
</protein>
<proteinExistence type="predicted"/>
<accession>A0A411NIL6</accession>
<evidence type="ECO:0000259" key="1">
    <source>
        <dbReference type="PROSITE" id="PS50164"/>
    </source>
</evidence>
<keyword evidence="2" id="KW-0496">Mitochondrion</keyword>
<reference evidence="2" key="1">
    <citation type="submission" date="2018-11" db="EMBL/GenBank/DDBJ databases">
        <title>Complete mitochondrial genome sequence of a xerophilic fungus, Aspergillus pseudoglaucus.</title>
        <authorList>
            <person name="Park J."/>
            <person name="Kwon W."/>
            <person name="Mageswari A."/>
            <person name="Heo I.-B."/>
            <person name="Han K."/>
            <person name="Hong S.-B."/>
        </authorList>
    </citation>
    <scope>NUCLEOTIDE SEQUENCE</scope>
</reference>
<dbReference type="CDD" id="cd10445">
    <property type="entry name" value="GIY-YIG_bI1_like"/>
    <property type="match status" value="1"/>
</dbReference>
<dbReference type="AlphaFoldDB" id="A0A411NIL6"/>
<geneLocation type="mitochondrion" evidence="2"/>
<dbReference type="Pfam" id="PF07453">
    <property type="entry name" value="NUMOD1"/>
    <property type="match status" value="2"/>
</dbReference>
<dbReference type="RefSeq" id="YP_009573154.1">
    <property type="nucleotide sequence ID" value="NC_041427.1"/>
</dbReference>
<dbReference type="PROSITE" id="PS50164">
    <property type="entry name" value="GIY_YIG"/>
    <property type="match status" value="1"/>
</dbReference>
<dbReference type="SUPFAM" id="SSF82771">
    <property type="entry name" value="GIY-YIG endonuclease"/>
    <property type="match status" value="1"/>
</dbReference>
<name>A0A411NIL6_ASPPE</name>
<dbReference type="SMART" id="SM00465">
    <property type="entry name" value="GIYc"/>
    <property type="match status" value="1"/>
</dbReference>
<dbReference type="SMART" id="SM00497">
    <property type="entry name" value="IENR1"/>
    <property type="match status" value="2"/>
</dbReference>